<organism evidence="1">
    <name type="scientific">Siphoviridae sp. ctYKh4</name>
    <dbReference type="NCBI Taxonomy" id="2823586"/>
    <lineage>
        <taxon>Viruses</taxon>
        <taxon>Duplodnaviria</taxon>
        <taxon>Heunggongvirae</taxon>
        <taxon>Uroviricota</taxon>
        <taxon>Caudoviricetes</taxon>
    </lineage>
</organism>
<protein>
    <submittedName>
        <fullName evidence="1">Protein DA1</fullName>
    </submittedName>
</protein>
<dbReference type="EMBL" id="BK014682">
    <property type="protein sequence ID" value="DAD67660.1"/>
    <property type="molecule type" value="Genomic_DNA"/>
</dbReference>
<evidence type="ECO:0000313" key="1">
    <source>
        <dbReference type="EMBL" id="DAD67660.1"/>
    </source>
</evidence>
<accession>A0A8S5LCC7</accession>
<reference evidence="1" key="1">
    <citation type="journal article" date="2021" name="Proc. Natl. Acad. Sci. U.S.A.">
        <title>A Catalog of Tens of Thousands of Viruses from Human Metagenomes Reveals Hidden Associations with Chronic Diseases.</title>
        <authorList>
            <person name="Tisza M.J."/>
            <person name="Buck C.B."/>
        </authorList>
    </citation>
    <scope>NUCLEOTIDE SEQUENCE</scope>
    <source>
        <strain evidence="1">CtYKh4</strain>
    </source>
</reference>
<proteinExistence type="predicted"/>
<name>A0A8S5LCC7_9CAUD</name>
<sequence length="106" mass="11859">MTVDVLGTKYTITESNKVKDDNLNSGDGYCDHSTKQIVIDTFQDSPGSLADLKTYRQQVIRHELVHAFLFESGLGADSWGINEEIVDWIAYQFPKMAEAFGKVDAL</sequence>